<dbReference type="PANTHER" id="PTHR11764">
    <property type="entry name" value="TERPENE CYCLASE/MUTASE FAMILY MEMBER"/>
    <property type="match status" value="1"/>
</dbReference>
<keyword evidence="1" id="KW-1133">Transmembrane helix</keyword>
<dbReference type="GO" id="GO:0031559">
    <property type="term" value="F:oxidosqualene cyclase activity"/>
    <property type="evidence" value="ECO:0007669"/>
    <property type="project" value="UniProtKB-ARBA"/>
</dbReference>
<accession>A0A9D3ZH82</accession>
<proteinExistence type="predicted"/>
<evidence type="ECO:0000256" key="1">
    <source>
        <dbReference type="SAM" id="Phobius"/>
    </source>
</evidence>
<dbReference type="GO" id="GO:0005811">
    <property type="term" value="C:lipid droplet"/>
    <property type="evidence" value="ECO:0007669"/>
    <property type="project" value="InterPro"/>
</dbReference>
<dbReference type="GO" id="GO:0016104">
    <property type="term" value="P:triterpenoid biosynthetic process"/>
    <property type="evidence" value="ECO:0007669"/>
    <property type="project" value="InterPro"/>
</dbReference>
<organism evidence="2 3">
    <name type="scientific">Gossypium stocksii</name>
    <dbReference type="NCBI Taxonomy" id="47602"/>
    <lineage>
        <taxon>Eukaryota</taxon>
        <taxon>Viridiplantae</taxon>
        <taxon>Streptophyta</taxon>
        <taxon>Embryophyta</taxon>
        <taxon>Tracheophyta</taxon>
        <taxon>Spermatophyta</taxon>
        <taxon>Magnoliopsida</taxon>
        <taxon>eudicotyledons</taxon>
        <taxon>Gunneridae</taxon>
        <taxon>Pentapetalae</taxon>
        <taxon>rosids</taxon>
        <taxon>malvids</taxon>
        <taxon>Malvales</taxon>
        <taxon>Malvaceae</taxon>
        <taxon>Malvoideae</taxon>
        <taxon>Gossypium</taxon>
    </lineage>
</organism>
<dbReference type="EMBL" id="JAIQCV010000013">
    <property type="protein sequence ID" value="KAH1033501.1"/>
    <property type="molecule type" value="Genomic_DNA"/>
</dbReference>
<dbReference type="InterPro" id="IPR018333">
    <property type="entry name" value="Squalene_cyclase"/>
</dbReference>
<evidence type="ECO:0000313" key="3">
    <source>
        <dbReference type="Proteomes" id="UP000828251"/>
    </source>
</evidence>
<sequence length="175" mass="20094">MWKLKVSQGDDEHGLKSFNRHVGRQYWEFDPNLGTPQDRARVELARNHFTSNRFRAKQSSDLLMRFQFARENSSIGYETKVPLAKVNNSSGTEETVKMALRRALGFYSTLQSHDGFWPADYGGPLFLLPGLVIGLFVTGALDIILPSQHRQEIRRYLYNHQVLLINIISICLVEI</sequence>
<dbReference type="OrthoDB" id="21502at2759"/>
<dbReference type="AlphaFoldDB" id="A0A9D3ZH82"/>
<keyword evidence="3" id="KW-1185">Reference proteome</keyword>
<keyword evidence="1" id="KW-0472">Membrane</keyword>
<dbReference type="Gene3D" id="1.50.10.20">
    <property type="match status" value="1"/>
</dbReference>
<dbReference type="SUPFAM" id="SSF48239">
    <property type="entry name" value="Terpenoid cyclases/Protein prenyltransferases"/>
    <property type="match status" value="1"/>
</dbReference>
<dbReference type="PANTHER" id="PTHR11764:SF44">
    <property type="entry name" value="LANOSTEROL SYNTHASE"/>
    <property type="match status" value="1"/>
</dbReference>
<dbReference type="InterPro" id="IPR008930">
    <property type="entry name" value="Terpenoid_cyclase/PrenylTrfase"/>
</dbReference>
<dbReference type="Proteomes" id="UP000828251">
    <property type="component" value="Unassembled WGS sequence"/>
</dbReference>
<protein>
    <recommendedName>
        <fullName evidence="4">Squalene cyclase N-terminal domain-containing protein</fullName>
    </recommendedName>
</protein>
<feature type="transmembrane region" description="Helical" evidence="1">
    <location>
        <begin position="125"/>
        <end position="145"/>
    </location>
</feature>
<evidence type="ECO:0000313" key="2">
    <source>
        <dbReference type="EMBL" id="KAH1033501.1"/>
    </source>
</evidence>
<keyword evidence="1" id="KW-0812">Transmembrane</keyword>
<gene>
    <name evidence="2" type="ORF">J1N35_045675</name>
</gene>
<comment type="caution">
    <text evidence="2">The sequence shown here is derived from an EMBL/GenBank/DDBJ whole genome shotgun (WGS) entry which is preliminary data.</text>
</comment>
<reference evidence="2 3" key="1">
    <citation type="journal article" date="2021" name="Plant Biotechnol. J.">
        <title>Multi-omics assisted identification of the key and species-specific regulatory components of drought-tolerant mechanisms in Gossypium stocksii.</title>
        <authorList>
            <person name="Yu D."/>
            <person name="Ke L."/>
            <person name="Zhang D."/>
            <person name="Wu Y."/>
            <person name="Sun Y."/>
            <person name="Mei J."/>
            <person name="Sun J."/>
            <person name="Sun Y."/>
        </authorList>
    </citation>
    <scope>NUCLEOTIDE SEQUENCE [LARGE SCALE GENOMIC DNA]</scope>
    <source>
        <strain evidence="3">cv. E1</strain>
        <tissue evidence="2">Leaf</tissue>
    </source>
</reference>
<evidence type="ECO:0008006" key="4">
    <source>
        <dbReference type="Google" id="ProtNLM"/>
    </source>
</evidence>
<name>A0A9D3ZH82_9ROSI</name>